<dbReference type="AlphaFoldDB" id="A0A177FV09"/>
<organism evidence="2 3">
    <name type="scientific">Acetobacter malorum</name>
    <dbReference type="NCBI Taxonomy" id="178901"/>
    <lineage>
        <taxon>Bacteria</taxon>
        <taxon>Pseudomonadati</taxon>
        <taxon>Pseudomonadota</taxon>
        <taxon>Alphaproteobacteria</taxon>
        <taxon>Acetobacterales</taxon>
        <taxon>Acetobacteraceae</taxon>
        <taxon>Acetobacter</taxon>
    </lineage>
</organism>
<accession>A0A177FV09</accession>
<name>A0A177FV09_9PROT</name>
<proteinExistence type="predicted"/>
<reference evidence="2 3" key="1">
    <citation type="submission" date="2016-03" db="EMBL/GenBank/DDBJ databases">
        <title>Draft genome sequence of Acetobacter malorum CECT 7742, a strain isolated from strawberry vinegar.</title>
        <authorList>
            <person name="Sainz F."/>
            <person name="Mas A."/>
            <person name="Torija M.J."/>
        </authorList>
    </citation>
    <scope>NUCLEOTIDE SEQUENCE [LARGE SCALE GENOMIC DNA]</scope>
    <source>
        <strain evidence="2 3">CECT 7742</strain>
    </source>
</reference>
<evidence type="ECO:0000313" key="2">
    <source>
        <dbReference type="EMBL" id="OAG71968.1"/>
    </source>
</evidence>
<dbReference type="Proteomes" id="UP000077349">
    <property type="component" value="Unassembled WGS sequence"/>
</dbReference>
<evidence type="ECO:0000256" key="1">
    <source>
        <dbReference type="SAM" id="MobiDB-lite"/>
    </source>
</evidence>
<protein>
    <submittedName>
        <fullName evidence="2">Uncharacterized protein</fullName>
    </submittedName>
</protein>
<gene>
    <name evidence="2" type="ORF">Amal_04052</name>
</gene>
<feature type="region of interest" description="Disordered" evidence="1">
    <location>
        <begin position="1"/>
        <end position="27"/>
    </location>
</feature>
<dbReference type="EMBL" id="LVHD01000287">
    <property type="protein sequence ID" value="OAG71968.1"/>
    <property type="molecule type" value="Genomic_DNA"/>
</dbReference>
<evidence type="ECO:0000313" key="3">
    <source>
        <dbReference type="Proteomes" id="UP000077349"/>
    </source>
</evidence>
<sequence length="142" mass="15524">MPDAPECERERDGQQGHQRHRERHGPAQHVAKVMVGGVGDQNTDVIVGQIQIGYRHSGIMRGTAFGAQGMAGQITAIHKHALQKIRDVVGRHRHTGGRLADKKRDVIAGYFLGNGLADLGWGSLQCFNAGFNRQNICPRAAR</sequence>
<comment type="caution">
    <text evidence="2">The sequence shown here is derived from an EMBL/GenBank/DDBJ whole genome shotgun (WGS) entry which is preliminary data.</text>
</comment>
<feature type="compositionally biased region" description="Basic and acidic residues" evidence="1">
    <location>
        <begin position="1"/>
        <end position="14"/>
    </location>
</feature>